<name>A0A6J4IMT3_9BACT</name>
<dbReference type="GO" id="GO:0006508">
    <property type="term" value="P:proteolysis"/>
    <property type="evidence" value="ECO:0007669"/>
    <property type="project" value="UniProtKB-KW"/>
</dbReference>
<dbReference type="PRINTS" id="PR00481">
    <property type="entry name" value="LAMNOPPTDASE"/>
</dbReference>
<dbReference type="Gene3D" id="3.40.630.10">
    <property type="entry name" value="Zn peptidases"/>
    <property type="match status" value="1"/>
</dbReference>
<dbReference type="InterPro" id="IPR000819">
    <property type="entry name" value="Peptidase_M17_C"/>
</dbReference>
<dbReference type="PROSITE" id="PS00631">
    <property type="entry name" value="CYTOSOL_AP"/>
    <property type="match status" value="1"/>
</dbReference>
<feature type="domain" description="Cytosol aminopeptidase" evidence="6">
    <location>
        <begin position="325"/>
        <end position="332"/>
    </location>
</feature>
<dbReference type="InterPro" id="IPR011356">
    <property type="entry name" value="Leucine_aapep/pepB"/>
</dbReference>
<keyword evidence="3" id="KW-0645">Protease</keyword>
<organism evidence="7">
    <name type="scientific">uncultured Adhaeribacter sp</name>
    <dbReference type="NCBI Taxonomy" id="448109"/>
    <lineage>
        <taxon>Bacteria</taxon>
        <taxon>Pseudomonadati</taxon>
        <taxon>Bacteroidota</taxon>
        <taxon>Cytophagia</taxon>
        <taxon>Cytophagales</taxon>
        <taxon>Hymenobacteraceae</taxon>
        <taxon>Adhaeribacter</taxon>
        <taxon>environmental samples</taxon>
    </lineage>
</organism>
<dbReference type="EC" id="3.4.11.1" evidence="7"/>
<reference evidence="7" key="1">
    <citation type="submission" date="2020-02" db="EMBL/GenBank/DDBJ databases">
        <authorList>
            <person name="Meier V. D."/>
        </authorList>
    </citation>
    <scope>NUCLEOTIDE SEQUENCE</scope>
    <source>
        <strain evidence="7">AVDCRST_MAG95</strain>
    </source>
</reference>
<dbReference type="GO" id="GO:0005737">
    <property type="term" value="C:cytoplasm"/>
    <property type="evidence" value="ECO:0007669"/>
    <property type="project" value="InterPro"/>
</dbReference>
<dbReference type="GO" id="GO:0030145">
    <property type="term" value="F:manganese ion binding"/>
    <property type="evidence" value="ECO:0007669"/>
    <property type="project" value="InterPro"/>
</dbReference>
<dbReference type="GO" id="GO:0070006">
    <property type="term" value="F:metalloaminopeptidase activity"/>
    <property type="evidence" value="ECO:0007669"/>
    <property type="project" value="InterPro"/>
</dbReference>
<evidence type="ECO:0000256" key="2">
    <source>
        <dbReference type="ARBA" id="ARBA00022438"/>
    </source>
</evidence>
<dbReference type="CDD" id="cd00433">
    <property type="entry name" value="Peptidase_M17"/>
    <property type="match status" value="1"/>
</dbReference>
<dbReference type="Pfam" id="PF00883">
    <property type="entry name" value="Peptidase_M17"/>
    <property type="match status" value="1"/>
</dbReference>
<dbReference type="Gene3D" id="3.40.220.10">
    <property type="entry name" value="Leucine Aminopeptidase, subunit E, domain 1"/>
    <property type="match status" value="1"/>
</dbReference>
<dbReference type="SUPFAM" id="SSF53187">
    <property type="entry name" value="Zn-dependent exopeptidases"/>
    <property type="match status" value="1"/>
</dbReference>
<dbReference type="AlphaFoldDB" id="A0A6J4IMT3"/>
<evidence type="ECO:0000256" key="3">
    <source>
        <dbReference type="ARBA" id="ARBA00022670"/>
    </source>
</evidence>
<dbReference type="EMBL" id="CADCTJ010000667">
    <property type="protein sequence ID" value="CAA9256708.1"/>
    <property type="molecule type" value="Genomic_DNA"/>
</dbReference>
<dbReference type="InterPro" id="IPR043472">
    <property type="entry name" value="Macro_dom-like"/>
</dbReference>
<gene>
    <name evidence="7" type="ORF">AVDCRST_MAG95-2138</name>
</gene>
<accession>A0A6J4IMT3</accession>
<keyword evidence="2 7" id="KW-0031">Aminopeptidase</keyword>
<protein>
    <submittedName>
        <fullName evidence="7">Cytosol aminopeptidase PepA</fullName>
        <ecNumber evidence="7">3.4.11.1</ecNumber>
    </submittedName>
</protein>
<dbReference type="SUPFAM" id="SSF52949">
    <property type="entry name" value="Macro domain-like"/>
    <property type="match status" value="1"/>
</dbReference>
<dbReference type="PANTHER" id="PTHR11963:SF23">
    <property type="entry name" value="CYTOSOL AMINOPEPTIDASE"/>
    <property type="match status" value="1"/>
</dbReference>
<evidence type="ECO:0000256" key="1">
    <source>
        <dbReference type="ARBA" id="ARBA00009528"/>
    </source>
</evidence>
<dbReference type="PANTHER" id="PTHR11963">
    <property type="entry name" value="LEUCINE AMINOPEPTIDASE-RELATED"/>
    <property type="match status" value="1"/>
</dbReference>
<proteinExistence type="inferred from homology"/>
<evidence type="ECO:0000256" key="5">
    <source>
        <dbReference type="ARBA" id="ARBA00023211"/>
    </source>
</evidence>
<evidence type="ECO:0000256" key="4">
    <source>
        <dbReference type="ARBA" id="ARBA00022801"/>
    </source>
</evidence>
<evidence type="ECO:0000313" key="7">
    <source>
        <dbReference type="EMBL" id="CAA9256708.1"/>
    </source>
</evidence>
<comment type="similarity">
    <text evidence="1">Belongs to the peptidase M17 family.</text>
</comment>
<sequence>MPTELKYAAHLDKNKDFVLIVNPEQDLTAQGFSPAEQAFVANQIQNKNQLITLNRYSHRVYIVVTAPKPTFFAYHENLRKAGFELQKLLKADKINEIYLTDITGSKASVYLAEGIFLSNYEFNKYKSDKTKATPLETIVVADSAVAETEVTQLNNLLQGVYLSRDLVNEPHNFQSAEQLADNIAVVGEQAGFQVEVLDLLKIQALKMGGLLSVNQGSPDPPTFSILEWKPANAVNTKPYILVGKGVVYDTGGLSLKPTPSSMDMMKSDMAGAASVVGVLYALAKNKLPLHVIGLIPATDNRPGGRAYAPGDVITMYSGATVEVLNTDAEGRLILADALHFARKYDPELVIDIATLTGAAARAVGREGLVMMSNAPEDTRTQFKKTGENTYERLVELPLWEEYAEHIKSDIADIKNLGGPDAGAISAGKFLEHFTAYDWIHLDIAGTAFLTTPDSYRGKNGTGSSVRLLYTFLAELAQENKG</sequence>
<evidence type="ECO:0000259" key="6">
    <source>
        <dbReference type="PROSITE" id="PS00631"/>
    </source>
</evidence>
<keyword evidence="5" id="KW-0464">Manganese</keyword>
<keyword evidence="4 7" id="KW-0378">Hydrolase</keyword>